<evidence type="ECO:0000256" key="7">
    <source>
        <dbReference type="ARBA" id="ARBA00023242"/>
    </source>
</evidence>
<accession>A0A6L2Q0E9</accession>
<name>A0A6L2Q0E9_COPFO</name>
<evidence type="ECO:0000259" key="8">
    <source>
        <dbReference type="Pfam" id="PF13359"/>
    </source>
</evidence>
<evidence type="ECO:0000256" key="2">
    <source>
        <dbReference type="ARBA" id="ARBA00004123"/>
    </source>
</evidence>
<dbReference type="OrthoDB" id="2668416at2759"/>
<sequence>MEYRMDENFIAEFRDVWFRACHRSNMGAGVEDVKKALLNFAVTELSKPVTNHVYNFMKYEVGATRHHILASFLAAENSTENNIRENAARRQNPSLNYESLMTCRDADFKMHFRMNRSTIQSLTRIVGKRLTVSPEAVHPLVPVEKKVLLTVWLMGNSQSYMAAAKLFEVSKGTVYRIFHHICSELTILAGKYVQWPDPNECDEISVSFENKYGFPGVIGVIGACHVEIREPESQEEAARFKNEQTGQYTVILQAVCDDKLLFRDVCAGFPGQTSKLRVLIGSPLYTRLSSHTDPLIEPHKHILGSSDYPQLSTLLTPYSSSASGRPLTKQELKFNILHQTATSVVEQAFEVLKRRFQRLRFIDVSRTELASKVVVAACVLHNFALMHGDSFTDECDKSVGK</sequence>
<organism evidence="9 10">
    <name type="scientific">Coptotermes formosanus</name>
    <name type="common">Formosan subterranean termite</name>
    <dbReference type="NCBI Taxonomy" id="36987"/>
    <lineage>
        <taxon>Eukaryota</taxon>
        <taxon>Metazoa</taxon>
        <taxon>Ecdysozoa</taxon>
        <taxon>Arthropoda</taxon>
        <taxon>Hexapoda</taxon>
        <taxon>Insecta</taxon>
        <taxon>Pterygota</taxon>
        <taxon>Neoptera</taxon>
        <taxon>Polyneoptera</taxon>
        <taxon>Dictyoptera</taxon>
        <taxon>Blattodea</taxon>
        <taxon>Blattoidea</taxon>
        <taxon>Termitoidae</taxon>
        <taxon>Rhinotermitidae</taxon>
        <taxon>Coptotermes</taxon>
    </lineage>
</organism>
<gene>
    <name evidence="9" type="ORF">Cfor_08927</name>
</gene>
<keyword evidence="4" id="KW-0540">Nuclease</keyword>
<keyword evidence="10" id="KW-1185">Reference proteome</keyword>
<evidence type="ECO:0000313" key="9">
    <source>
        <dbReference type="EMBL" id="GFG38286.1"/>
    </source>
</evidence>
<dbReference type="GO" id="GO:0004518">
    <property type="term" value="F:nuclease activity"/>
    <property type="evidence" value="ECO:0007669"/>
    <property type="project" value="UniProtKB-KW"/>
</dbReference>
<reference evidence="10" key="1">
    <citation type="submission" date="2020-01" db="EMBL/GenBank/DDBJ databases">
        <title>Draft genome sequence of the Termite Coptotermes fromosanus.</title>
        <authorList>
            <person name="Itakura S."/>
            <person name="Yosikawa Y."/>
            <person name="Umezawa K."/>
        </authorList>
    </citation>
    <scope>NUCLEOTIDE SEQUENCE [LARGE SCALE GENOMIC DNA]</scope>
</reference>
<evidence type="ECO:0000256" key="3">
    <source>
        <dbReference type="ARBA" id="ARBA00006958"/>
    </source>
</evidence>
<dbReference type="GO" id="GO:0016787">
    <property type="term" value="F:hydrolase activity"/>
    <property type="evidence" value="ECO:0007669"/>
    <property type="project" value="UniProtKB-KW"/>
</dbReference>
<proteinExistence type="inferred from homology"/>
<dbReference type="GO" id="GO:0046872">
    <property type="term" value="F:metal ion binding"/>
    <property type="evidence" value="ECO:0007669"/>
    <property type="project" value="UniProtKB-KW"/>
</dbReference>
<dbReference type="EMBL" id="BLKM01012984">
    <property type="protein sequence ID" value="GFG38286.1"/>
    <property type="molecule type" value="Genomic_DNA"/>
</dbReference>
<comment type="subcellular location">
    <subcellularLocation>
        <location evidence="2">Nucleus</location>
    </subcellularLocation>
</comment>
<dbReference type="InParanoid" id="A0A6L2Q0E9"/>
<comment type="caution">
    <text evidence="9">The sequence shown here is derived from an EMBL/GenBank/DDBJ whole genome shotgun (WGS) entry which is preliminary data.</text>
</comment>
<evidence type="ECO:0000256" key="6">
    <source>
        <dbReference type="ARBA" id="ARBA00022801"/>
    </source>
</evidence>
<dbReference type="InterPro" id="IPR045249">
    <property type="entry name" value="HARBI1-like"/>
</dbReference>
<keyword evidence="6" id="KW-0378">Hydrolase</keyword>
<comment type="cofactor">
    <cofactor evidence="1">
        <name>a divalent metal cation</name>
        <dbReference type="ChEBI" id="CHEBI:60240"/>
    </cofactor>
</comment>
<feature type="domain" description="DDE Tnp4" evidence="8">
    <location>
        <begin position="223"/>
        <end position="382"/>
    </location>
</feature>
<evidence type="ECO:0000256" key="1">
    <source>
        <dbReference type="ARBA" id="ARBA00001968"/>
    </source>
</evidence>
<dbReference type="Proteomes" id="UP000502823">
    <property type="component" value="Unassembled WGS sequence"/>
</dbReference>
<dbReference type="PANTHER" id="PTHR22930">
    <property type="match status" value="1"/>
</dbReference>
<keyword evidence="7" id="KW-0539">Nucleus</keyword>
<keyword evidence="5" id="KW-0479">Metal-binding</keyword>
<evidence type="ECO:0000256" key="4">
    <source>
        <dbReference type="ARBA" id="ARBA00022722"/>
    </source>
</evidence>
<dbReference type="InterPro" id="IPR027806">
    <property type="entry name" value="HARBI1_dom"/>
</dbReference>
<dbReference type="GO" id="GO:0005634">
    <property type="term" value="C:nucleus"/>
    <property type="evidence" value="ECO:0007669"/>
    <property type="project" value="UniProtKB-SubCell"/>
</dbReference>
<dbReference type="PANTHER" id="PTHR22930:SF85">
    <property type="entry name" value="GH03217P-RELATED"/>
    <property type="match status" value="1"/>
</dbReference>
<protein>
    <recommendedName>
        <fullName evidence="8">DDE Tnp4 domain-containing protein</fullName>
    </recommendedName>
</protein>
<comment type="similarity">
    <text evidence="3">Belongs to the HARBI1 family.</text>
</comment>
<dbReference type="Pfam" id="PF13359">
    <property type="entry name" value="DDE_Tnp_4"/>
    <property type="match status" value="1"/>
</dbReference>
<evidence type="ECO:0000313" key="10">
    <source>
        <dbReference type="Proteomes" id="UP000502823"/>
    </source>
</evidence>
<evidence type="ECO:0000256" key="5">
    <source>
        <dbReference type="ARBA" id="ARBA00022723"/>
    </source>
</evidence>
<dbReference type="AlphaFoldDB" id="A0A6L2Q0E9"/>